<dbReference type="AlphaFoldDB" id="A0A9K3KN14"/>
<dbReference type="InterPro" id="IPR050887">
    <property type="entry name" value="Beta-mannosidase_GH2"/>
</dbReference>
<evidence type="ECO:0000313" key="8">
    <source>
        <dbReference type="Proteomes" id="UP000693970"/>
    </source>
</evidence>
<dbReference type="PANTHER" id="PTHR43730:SF1">
    <property type="entry name" value="BETA-MANNOSIDASE"/>
    <property type="match status" value="1"/>
</dbReference>
<protein>
    <submittedName>
        <fullName evidence="7">Glycoside hydrolase family 2 sugar binding protein</fullName>
    </submittedName>
</protein>
<dbReference type="InterPro" id="IPR041625">
    <property type="entry name" value="Beta-mannosidase_Ig"/>
</dbReference>
<evidence type="ECO:0000256" key="5">
    <source>
        <dbReference type="SAM" id="MobiDB-lite"/>
    </source>
</evidence>
<keyword evidence="1 7" id="KW-0378">Hydrolase</keyword>
<dbReference type="EMBL" id="JAGRRH010000021">
    <property type="protein sequence ID" value="KAG7346715.1"/>
    <property type="molecule type" value="Genomic_DNA"/>
</dbReference>
<feature type="region of interest" description="Disordered" evidence="5">
    <location>
        <begin position="205"/>
        <end position="274"/>
    </location>
</feature>
<keyword evidence="2" id="KW-0325">Glycoprotein</keyword>
<dbReference type="GO" id="GO:0004567">
    <property type="term" value="F:beta-mannosidase activity"/>
    <property type="evidence" value="ECO:0007669"/>
    <property type="project" value="TreeGrafter"/>
</dbReference>
<dbReference type="Pfam" id="PF22666">
    <property type="entry name" value="Glyco_hydro_2_N2"/>
    <property type="match status" value="1"/>
</dbReference>
<proteinExistence type="predicted"/>
<keyword evidence="4" id="KW-0479">Metal-binding</keyword>
<dbReference type="GO" id="GO:0008270">
    <property type="term" value="F:zinc ion binding"/>
    <property type="evidence" value="ECO:0007669"/>
    <property type="project" value="UniProtKB-KW"/>
</dbReference>
<feature type="region of interest" description="Disordered" evidence="5">
    <location>
        <begin position="826"/>
        <end position="845"/>
    </location>
</feature>
<reference evidence="7" key="2">
    <citation type="submission" date="2021-04" db="EMBL/GenBank/DDBJ databases">
        <authorList>
            <person name="Podell S."/>
        </authorList>
    </citation>
    <scope>NUCLEOTIDE SEQUENCE</scope>
    <source>
        <strain evidence="7">Hildebrandi</strain>
    </source>
</reference>
<keyword evidence="3" id="KW-0326">Glycosidase</keyword>
<dbReference type="PANTHER" id="PTHR43730">
    <property type="entry name" value="BETA-MANNOSIDASE"/>
    <property type="match status" value="1"/>
</dbReference>
<evidence type="ECO:0000313" key="7">
    <source>
        <dbReference type="EMBL" id="KAG7346715.1"/>
    </source>
</evidence>
<dbReference type="GO" id="GO:0006516">
    <property type="term" value="P:glycoprotein catabolic process"/>
    <property type="evidence" value="ECO:0007669"/>
    <property type="project" value="TreeGrafter"/>
</dbReference>
<comment type="caution">
    <text evidence="7">The sequence shown here is derived from an EMBL/GenBank/DDBJ whole genome shotgun (WGS) entry which is preliminary data.</text>
</comment>
<reference evidence="7" key="1">
    <citation type="journal article" date="2021" name="Sci. Rep.">
        <title>Diploid genomic architecture of Nitzschia inconspicua, an elite biomass production diatom.</title>
        <authorList>
            <person name="Oliver A."/>
            <person name="Podell S."/>
            <person name="Pinowska A."/>
            <person name="Traller J.C."/>
            <person name="Smith S.R."/>
            <person name="McClure R."/>
            <person name="Beliaev A."/>
            <person name="Bohutskyi P."/>
            <person name="Hill E.A."/>
            <person name="Rabines A."/>
            <person name="Zheng H."/>
            <person name="Allen L.Z."/>
            <person name="Kuo A."/>
            <person name="Grigoriev I.V."/>
            <person name="Allen A.E."/>
            <person name="Hazlebeck D."/>
            <person name="Allen E.E."/>
        </authorList>
    </citation>
    <scope>NUCLEOTIDE SEQUENCE</scope>
    <source>
        <strain evidence="7">Hildebrandi</strain>
    </source>
</reference>
<feature type="compositionally biased region" description="Basic and acidic residues" evidence="5">
    <location>
        <begin position="254"/>
        <end position="274"/>
    </location>
</feature>
<organism evidence="7 8">
    <name type="scientific">Nitzschia inconspicua</name>
    <dbReference type="NCBI Taxonomy" id="303405"/>
    <lineage>
        <taxon>Eukaryota</taxon>
        <taxon>Sar</taxon>
        <taxon>Stramenopiles</taxon>
        <taxon>Ochrophyta</taxon>
        <taxon>Bacillariophyta</taxon>
        <taxon>Bacillariophyceae</taxon>
        <taxon>Bacillariophycidae</taxon>
        <taxon>Bacillariales</taxon>
        <taxon>Bacillariaceae</taxon>
        <taxon>Nitzschia</taxon>
    </lineage>
</organism>
<feature type="compositionally biased region" description="Polar residues" evidence="5">
    <location>
        <begin position="205"/>
        <end position="215"/>
    </location>
</feature>
<accession>A0A9K3KN14</accession>
<evidence type="ECO:0000256" key="3">
    <source>
        <dbReference type="ARBA" id="ARBA00023295"/>
    </source>
</evidence>
<feature type="region of interest" description="Disordered" evidence="5">
    <location>
        <begin position="1"/>
        <end position="26"/>
    </location>
</feature>
<sequence length="1276" mass="143046">MSTRTYHGTSINRRLVLNPPDSPPPTYHPGDVIVNTSNGQQLFLERMPEKCRNCRSTEIFLDDDQGDRICHQCGHVAEGHIMIMNHRSTSERNYHCLRQSQGEEFSSMEIDDQRVPLSCNAKPINKYCRDGPSSKLAATAGKRSQVRKIPRLRKRRRLLPAKETTVEVVQHPALTTSFNTNHRNDHESQMPLSIVSQCNTCVGLHQQSPEQSQPTRIFPPPMERTSIPQESTPEPTQRQDAIERKHLPLHRGKPSHDDTPSRKDMTSVTSKDPRSDVGWKFSIPHFGHQSLPSLRQLCQAIAAVMLVMLWLERCKLVSAVNPLPDTVTDTQFVISLKDWQLSSHDQSYANLSAPGVVPGDVLTILLNNGIILDPYHDRNFVTQRHIWMGGDQDPVDGNFTERQWTTTWIYSTTFETPAPSNDTALLYWKVILEGVKMGADVAVNGIKIGEATDQFLRYDIDLDQRVLRQGVLQGDSLRHNLTISFDPSKKVDGRFTACSGGWDWAPYAREQDAQGTQMFTLGVVKPVSVIGVQHFYISYVVPKIYYLGDHPTSPMQRAEADFRLEVEIHLNIVAPTAYRFMSDLVLRTPFGNKTARVAPVNRRQHSTVVTMSLIVPKEKVELWWPNGMGGHQLYDISVGIDNRSATECIHKRVGFRVSALVTTNDTAINETSYATLQEGSGQHGMYFRINGAVVVARGANFIPTDQLEGRQSDQAHRIIVQSAARANMNMIRIWGGGMVPPDAFYDACDEEGVLLYHDLMFVDEAGHRPVKTLTVKNEIRHLVRSLASHPSIVVWSGCNECDVVMGTPSEIYATFAMKTVAEEDDSRSIWPSSPSRHGWRSGVNQLNSRPLGGKSHDLTTWDPRSFSSVAESHGPYMRSFSRSYRGMNGNDAHFPYMNTPPILKEVDVGVSFPNQFSSEFGSSVMSSFESMSGTLSQQFWSLHGGSGPDNCTHNHGNDNNCVGVNVMAERNYPCDTHIFAYFGVEEDALDDTGKYAFQKQLYMCLMAQTLWMKGEIESRRSKNMYGMLIWQLNENFPTGGWGCIEYGKDTKDGSQLSGGRWKPLMHLLESSLFRDQIVACGQEGLCYVRNDGMSAVGAIATFEAWNLHRRNGLENVNKFLYNTTLNSGEIQWFRLPNDFVIGDNQVFLLNLDTGLPGTSTRVSSESVFLQTMPKNITGLGGSVSIKILSIQGVEKGRALVSLESDRLALFVVLTTRAKGRFAENCFSLRPLQKKTVEFRPFIEGESVDLNLLKSSIRVEHLGLYIRDGIAEDAKIQ</sequence>
<dbReference type="Proteomes" id="UP000693970">
    <property type="component" value="Unassembled WGS sequence"/>
</dbReference>
<feature type="compositionally biased region" description="Polar residues" evidence="5">
    <location>
        <begin position="226"/>
        <end position="239"/>
    </location>
</feature>
<keyword evidence="8" id="KW-1185">Reference proteome</keyword>
<dbReference type="InterPro" id="IPR013137">
    <property type="entry name" value="Znf_TFIIB"/>
</dbReference>
<evidence type="ECO:0000259" key="6">
    <source>
        <dbReference type="PROSITE" id="PS51134"/>
    </source>
</evidence>
<dbReference type="OrthoDB" id="2866996at2759"/>
<dbReference type="PROSITE" id="PS51134">
    <property type="entry name" value="ZF_TFIIB"/>
    <property type="match status" value="1"/>
</dbReference>
<dbReference type="InterPro" id="IPR054593">
    <property type="entry name" value="Beta-mannosidase-like_N2"/>
</dbReference>
<gene>
    <name evidence="7" type="ORF">IV203_005784</name>
</gene>
<keyword evidence="4" id="KW-0862">Zinc</keyword>
<evidence type="ECO:0000256" key="1">
    <source>
        <dbReference type="ARBA" id="ARBA00022801"/>
    </source>
</evidence>
<evidence type="ECO:0000256" key="2">
    <source>
        <dbReference type="ARBA" id="ARBA00023180"/>
    </source>
</evidence>
<feature type="compositionally biased region" description="Polar residues" evidence="5">
    <location>
        <begin position="1"/>
        <end position="12"/>
    </location>
</feature>
<keyword evidence="4" id="KW-0863">Zinc-finger</keyword>
<feature type="domain" description="TFIIB-type" evidence="6">
    <location>
        <begin position="47"/>
        <end position="78"/>
    </location>
</feature>
<evidence type="ECO:0000256" key="4">
    <source>
        <dbReference type="PROSITE-ProRule" id="PRU00469"/>
    </source>
</evidence>
<dbReference type="Pfam" id="PF17753">
    <property type="entry name" value="Ig_mannosidase"/>
    <property type="match status" value="1"/>
</dbReference>
<name>A0A9K3KN14_9STRA</name>